<evidence type="ECO:0000256" key="2">
    <source>
        <dbReference type="ARBA" id="ARBA00022692"/>
    </source>
</evidence>
<dbReference type="AlphaFoldDB" id="A0A1B6D6Y4"/>
<dbReference type="Pfam" id="PF00230">
    <property type="entry name" value="MIP"/>
    <property type="match status" value="1"/>
</dbReference>
<dbReference type="InterPro" id="IPR034294">
    <property type="entry name" value="Aquaporin_transptr"/>
</dbReference>
<dbReference type="PANTHER" id="PTHR19139:SF270">
    <property type="entry name" value="ENTOMOGLYCEROPORIN 1-RELATED"/>
    <property type="match status" value="1"/>
</dbReference>
<evidence type="ECO:0000256" key="1">
    <source>
        <dbReference type="ARBA" id="ARBA00004141"/>
    </source>
</evidence>
<evidence type="ECO:0000313" key="8">
    <source>
        <dbReference type="EMBL" id="JAS21430.1"/>
    </source>
</evidence>
<sequence length="169" mass="18393">AVLSALCVLRLQRNRSNLINKALSSVRCCQENMSSSSSVNHLTKDKRREESVGDDKNKEMPARRKGSGSSPAYFSVPPLYRLVEIFVAETLGTGMLMFFGCMSQITWKDEAIPSWQGALVFALVVTTIIQIFGHISAAHLNPAVTLCFVLLGQTTPAAAVVYIIAECIG</sequence>
<evidence type="ECO:0008006" key="9">
    <source>
        <dbReference type="Google" id="ProtNLM"/>
    </source>
</evidence>
<evidence type="ECO:0000256" key="7">
    <source>
        <dbReference type="SAM" id="Phobius"/>
    </source>
</evidence>
<keyword evidence="4 7" id="KW-0472">Membrane</keyword>
<comment type="similarity">
    <text evidence="5">Belongs to the MIP/aquaporin (TC 1.A.8) family.</text>
</comment>
<feature type="transmembrane region" description="Helical" evidence="7">
    <location>
        <begin position="117"/>
        <end position="137"/>
    </location>
</feature>
<dbReference type="PANTHER" id="PTHR19139">
    <property type="entry name" value="AQUAPORIN TRANSPORTER"/>
    <property type="match status" value="1"/>
</dbReference>
<feature type="compositionally biased region" description="Basic and acidic residues" evidence="6">
    <location>
        <begin position="42"/>
        <end position="62"/>
    </location>
</feature>
<organism evidence="8">
    <name type="scientific">Clastoptera arizonana</name>
    <name type="common">Arizona spittle bug</name>
    <dbReference type="NCBI Taxonomy" id="38151"/>
    <lineage>
        <taxon>Eukaryota</taxon>
        <taxon>Metazoa</taxon>
        <taxon>Ecdysozoa</taxon>
        <taxon>Arthropoda</taxon>
        <taxon>Hexapoda</taxon>
        <taxon>Insecta</taxon>
        <taxon>Pterygota</taxon>
        <taxon>Neoptera</taxon>
        <taxon>Paraneoptera</taxon>
        <taxon>Hemiptera</taxon>
        <taxon>Auchenorrhyncha</taxon>
        <taxon>Cercopoidea</taxon>
        <taxon>Clastopteridae</taxon>
        <taxon>Clastoptera</taxon>
    </lineage>
</organism>
<accession>A0A1B6D6Y4</accession>
<keyword evidence="2 5" id="KW-0812">Transmembrane</keyword>
<dbReference type="InterPro" id="IPR000425">
    <property type="entry name" value="MIP"/>
</dbReference>
<evidence type="ECO:0000256" key="5">
    <source>
        <dbReference type="RuleBase" id="RU000477"/>
    </source>
</evidence>
<feature type="non-terminal residue" evidence="8">
    <location>
        <position position="1"/>
    </location>
</feature>
<dbReference type="GO" id="GO:0015267">
    <property type="term" value="F:channel activity"/>
    <property type="evidence" value="ECO:0007669"/>
    <property type="project" value="InterPro"/>
</dbReference>
<evidence type="ECO:0000256" key="6">
    <source>
        <dbReference type="SAM" id="MobiDB-lite"/>
    </source>
</evidence>
<dbReference type="GO" id="GO:0005886">
    <property type="term" value="C:plasma membrane"/>
    <property type="evidence" value="ECO:0007669"/>
    <property type="project" value="TreeGrafter"/>
</dbReference>
<dbReference type="Gene3D" id="1.20.1080.10">
    <property type="entry name" value="Glycerol uptake facilitator protein"/>
    <property type="match status" value="1"/>
</dbReference>
<feature type="region of interest" description="Disordered" evidence="6">
    <location>
        <begin position="37"/>
        <end position="70"/>
    </location>
</feature>
<comment type="subcellular location">
    <subcellularLocation>
        <location evidence="1">Membrane</location>
        <topology evidence="1">Multi-pass membrane protein</topology>
    </subcellularLocation>
</comment>
<name>A0A1B6D6Y4_9HEMI</name>
<keyword evidence="3 7" id="KW-1133">Transmembrane helix</keyword>
<evidence type="ECO:0000256" key="3">
    <source>
        <dbReference type="ARBA" id="ARBA00022989"/>
    </source>
</evidence>
<dbReference type="SUPFAM" id="SSF81338">
    <property type="entry name" value="Aquaporin-like"/>
    <property type="match status" value="1"/>
</dbReference>
<dbReference type="PRINTS" id="PR00783">
    <property type="entry name" value="MINTRINSICP"/>
</dbReference>
<dbReference type="EMBL" id="GEDC01015868">
    <property type="protein sequence ID" value="JAS21430.1"/>
    <property type="molecule type" value="Transcribed_RNA"/>
</dbReference>
<feature type="non-terminal residue" evidence="8">
    <location>
        <position position="169"/>
    </location>
</feature>
<feature type="transmembrane region" description="Helical" evidence="7">
    <location>
        <begin position="143"/>
        <end position="165"/>
    </location>
</feature>
<proteinExistence type="inferred from homology"/>
<dbReference type="InterPro" id="IPR023271">
    <property type="entry name" value="Aquaporin-like"/>
</dbReference>
<gene>
    <name evidence="8" type="ORF">g.26626</name>
</gene>
<reference evidence="8" key="1">
    <citation type="submission" date="2015-12" db="EMBL/GenBank/DDBJ databases">
        <title>De novo transcriptome assembly of four potential Pierce s Disease insect vectors from Arizona vineyards.</title>
        <authorList>
            <person name="Tassone E.E."/>
        </authorList>
    </citation>
    <scope>NUCLEOTIDE SEQUENCE</scope>
</reference>
<keyword evidence="5" id="KW-0813">Transport</keyword>
<feature type="transmembrane region" description="Helical" evidence="7">
    <location>
        <begin position="85"/>
        <end position="105"/>
    </location>
</feature>
<protein>
    <recommendedName>
        <fullName evidence="9">Aquaporin</fullName>
    </recommendedName>
</protein>
<evidence type="ECO:0000256" key="4">
    <source>
        <dbReference type="ARBA" id="ARBA00023136"/>
    </source>
</evidence>